<dbReference type="Proteomes" id="UP001460270">
    <property type="component" value="Unassembled WGS sequence"/>
</dbReference>
<gene>
    <name evidence="1" type="ORF">WMY93_010361</name>
</gene>
<protein>
    <submittedName>
        <fullName evidence="1">Uncharacterized protein</fullName>
    </submittedName>
</protein>
<keyword evidence="2" id="KW-1185">Reference proteome</keyword>
<accession>A0AAW0PAT7</accession>
<evidence type="ECO:0000313" key="1">
    <source>
        <dbReference type="EMBL" id="KAK7919077.1"/>
    </source>
</evidence>
<dbReference type="EMBL" id="JBBPFD010000007">
    <property type="protein sequence ID" value="KAK7919077.1"/>
    <property type="molecule type" value="Genomic_DNA"/>
</dbReference>
<proteinExistence type="predicted"/>
<reference evidence="2" key="1">
    <citation type="submission" date="2024-04" db="EMBL/GenBank/DDBJ databases">
        <title>Salinicola lusitanus LLJ914,a marine bacterium isolated from the Okinawa Trough.</title>
        <authorList>
            <person name="Li J."/>
        </authorList>
    </citation>
    <scope>NUCLEOTIDE SEQUENCE [LARGE SCALE GENOMIC DNA]</scope>
</reference>
<evidence type="ECO:0000313" key="2">
    <source>
        <dbReference type="Proteomes" id="UP001460270"/>
    </source>
</evidence>
<organism evidence="1 2">
    <name type="scientific">Mugilogobius chulae</name>
    <name type="common">yellowstripe goby</name>
    <dbReference type="NCBI Taxonomy" id="88201"/>
    <lineage>
        <taxon>Eukaryota</taxon>
        <taxon>Metazoa</taxon>
        <taxon>Chordata</taxon>
        <taxon>Craniata</taxon>
        <taxon>Vertebrata</taxon>
        <taxon>Euteleostomi</taxon>
        <taxon>Actinopterygii</taxon>
        <taxon>Neopterygii</taxon>
        <taxon>Teleostei</taxon>
        <taxon>Neoteleostei</taxon>
        <taxon>Acanthomorphata</taxon>
        <taxon>Gobiaria</taxon>
        <taxon>Gobiiformes</taxon>
        <taxon>Gobioidei</taxon>
        <taxon>Gobiidae</taxon>
        <taxon>Gobionellinae</taxon>
        <taxon>Mugilogobius</taxon>
    </lineage>
</organism>
<name>A0AAW0PAT7_9GOBI</name>
<comment type="caution">
    <text evidence="1">The sequence shown here is derived from an EMBL/GenBank/DDBJ whole genome shotgun (WGS) entry which is preliminary data.</text>
</comment>
<dbReference type="AlphaFoldDB" id="A0AAW0PAT7"/>
<sequence>MKKLSCRRETKTLKALLRTITAPSEHLPQLLNECPAAAWAPALGQVMHESTKELFTKWNTISALASQQETLRERESCRIPLQLHSFGSGDRSFTQLMVQTSYSHDCFDL</sequence>